<reference evidence="2" key="1">
    <citation type="submission" date="2023-10" db="EMBL/GenBank/DDBJ databases">
        <authorList>
            <person name="Chen Y."/>
            <person name="Shah S."/>
            <person name="Dougan E. K."/>
            <person name="Thang M."/>
            <person name="Chan C."/>
        </authorList>
    </citation>
    <scope>NUCLEOTIDE SEQUENCE [LARGE SCALE GENOMIC DNA]</scope>
</reference>
<protein>
    <recommendedName>
        <fullName evidence="4">Cellulase</fullName>
    </recommendedName>
</protein>
<evidence type="ECO:0000256" key="1">
    <source>
        <dbReference type="SAM" id="SignalP"/>
    </source>
</evidence>
<dbReference type="Proteomes" id="UP001189429">
    <property type="component" value="Unassembled WGS sequence"/>
</dbReference>
<sequence length="242" mass="26212">MAVNVPRVVFLCCGMFAIAHSLASEEATTAGVVPVTPERQMSDESGGATFLNNWYCSGAVINFGYHATAASCEAQIFDNPSCGSDVMQSTYPSWGWGCRCCAPGAGNDHYDTNSKRYQKADYLLVGSYGCASQTKDFGYTSSADECYAATAGDSACGLGFMFSPTYPSWGCRCCTNHNPGGANSNWRLYRLPLAPTPSPTSCPTPRPAPNPTPCPTPFPMWRWRRDEGKRRILFSALPWRGV</sequence>
<feature type="chain" id="PRO_5046375953" description="Cellulase" evidence="1">
    <location>
        <begin position="24"/>
        <end position="242"/>
    </location>
</feature>
<name>A0ABN9XMX8_9DINO</name>
<evidence type="ECO:0000313" key="3">
    <source>
        <dbReference type="Proteomes" id="UP001189429"/>
    </source>
</evidence>
<keyword evidence="1" id="KW-0732">Signal</keyword>
<keyword evidence="3" id="KW-1185">Reference proteome</keyword>
<organism evidence="2 3">
    <name type="scientific">Prorocentrum cordatum</name>
    <dbReference type="NCBI Taxonomy" id="2364126"/>
    <lineage>
        <taxon>Eukaryota</taxon>
        <taxon>Sar</taxon>
        <taxon>Alveolata</taxon>
        <taxon>Dinophyceae</taxon>
        <taxon>Prorocentrales</taxon>
        <taxon>Prorocentraceae</taxon>
        <taxon>Prorocentrum</taxon>
    </lineage>
</organism>
<evidence type="ECO:0000313" key="2">
    <source>
        <dbReference type="EMBL" id="CAK0901129.1"/>
    </source>
</evidence>
<comment type="caution">
    <text evidence="2">The sequence shown here is derived from an EMBL/GenBank/DDBJ whole genome shotgun (WGS) entry which is preliminary data.</text>
</comment>
<evidence type="ECO:0008006" key="4">
    <source>
        <dbReference type="Google" id="ProtNLM"/>
    </source>
</evidence>
<proteinExistence type="predicted"/>
<accession>A0ABN9XMX8</accession>
<gene>
    <name evidence="2" type="ORF">PCOR1329_LOCUS78200</name>
</gene>
<feature type="signal peptide" evidence="1">
    <location>
        <begin position="1"/>
        <end position="23"/>
    </location>
</feature>
<dbReference type="EMBL" id="CAUYUJ010020888">
    <property type="protein sequence ID" value="CAK0901129.1"/>
    <property type="molecule type" value="Genomic_DNA"/>
</dbReference>